<keyword evidence="4" id="KW-1185">Reference proteome</keyword>
<evidence type="ECO:0000256" key="1">
    <source>
        <dbReference type="SAM" id="MobiDB-lite"/>
    </source>
</evidence>
<reference evidence="3" key="1">
    <citation type="submission" date="2021-01" db="EMBL/GenBank/DDBJ databases">
        <authorList>
            <consortium name="Genoscope - CEA"/>
            <person name="William W."/>
        </authorList>
    </citation>
    <scope>NUCLEOTIDE SEQUENCE</scope>
</reference>
<keyword evidence="2" id="KW-0812">Transmembrane</keyword>
<evidence type="ECO:0000313" key="3">
    <source>
        <dbReference type="EMBL" id="CAD8050999.1"/>
    </source>
</evidence>
<gene>
    <name evidence="3" type="ORF">PPRIM_AZ9-3.1.T0170340</name>
</gene>
<evidence type="ECO:0008006" key="5">
    <source>
        <dbReference type="Google" id="ProtNLM"/>
    </source>
</evidence>
<name>A0A8S1K6W1_PARPR</name>
<organism evidence="3 4">
    <name type="scientific">Paramecium primaurelia</name>
    <dbReference type="NCBI Taxonomy" id="5886"/>
    <lineage>
        <taxon>Eukaryota</taxon>
        <taxon>Sar</taxon>
        <taxon>Alveolata</taxon>
        <taxon>Ciliophora</taxon>
        <taxon>Intramacronucleata</taxon>
        <taxon>Oligohymenophorea</taxon>
        <taxon>Peniculida</taxon>
        <taxon>Parameciidae</taxon>
        <taxon>Paramecium</taxon>
    </lineage>
</organism>
<keyword evidence="2" id="KW-1133">Transmembrane helix</keyword>
<feature type="region of interest" description="Disordered" evidence="1">
    <location>
        <begin position="1"/>
        <end position="64"/>
    </location>
</feature>
<proteinExistence type="predicted"/>
<dbReference type="AlphaFoldDB" id="A0A8S1K6W1"/>
<keyword evidence="2" id="KW-0472">Membrane</keyword>
<evidence type="ECO:0000313" key="4">
    <source>
        <dbReference type="Proteomes" id="UP000688137"/>
    </source>
</evidence>
<comment type="caution">
    <text evidence="3">The sequence shown here is derived from an EMBL/GenBank/DDBJ whole genome shotgun (WGS) entry which is preliminary data.</text>
</comment>
<feature type="compositionally biased region" description="Basic residues" evidence="1">
    <location>
        <begin position="15"/>
        <end position="24"/>
    </location>
</feature>
<dbReference type="Proteomes" id="UP000688137">
    <property type="component" value="Unassembled WGS sequence"/>
</dbReference>
<protein>
    <recommendedName>
        <fullName evidence="5">Transmembrane protein</fullName>
    </recommendedName>
</protein>
<sequence>MRNIQINKNRESQREKKRKKCSKNKKNEIMDNKIIINQQGRKSKSATKSSKKKKNKERQGQRKRKRKRIIIINIILIIYGKTIKFPQLWLTIPFIKMKLVMLSQLIRLIELLPRSKQIQQLFWNLFIERCNLQLNQTDTKIIQQKVVFLISASDDKTILSWKKLDQISGFAQGQIFSIQVKQNVYFQIKMKINLQVEVLIKGFQYGMLIVIKTDQIIYIHYNQLLGMLKVQK</sequence>
<accession>A0A8S1K6W1</accession>
<evidence type="ECO:0000256" key="2">
    <source>
        <dbReference type="SAM" id="Phobius"/>
    </source>
</evidence>
<feature type="compositionally biased region" description="Basic residues" evidence="1">
    <location>
        <begin position="41"/>
        <end position="64"/>
    </location>
</feature>
<dbReference type="EMBL" id="CAJJDM010000012">
    <property type="protein sequence ID" value="CAD8050999.1"/>
    <property type="molecule type" value="Genomic_DNA"/>
</dbReference>
<feature type="transmembrane region" description="Helical" evidence="2">
    <location>
        <begin position="66"/>
        <end position="82"/>
    </location>
</feature>